<feature type="region of interest" description="Disordered" evidence="1">
    <location>
        <begin position="664"/>
        <end position="686"/>
    </location>
</feature>
<feature type="compositionally biased region" description="Low complexity" evidence="1">
    <location>
        <begin position="364"/>
        <end position="383"/>
    </location>
</feature>
<feature type="compositionally biased region" description="Polar residues" evidence="1">
    <location>
        <begin position="2239"/>
        <end position="2250"/>
    </location>
</feature>
<feature type="region of interest" description="Disordered" evidence="1">
    <location>
        <begin position="1752"/>
        <end position="1835"/>
    </location>
</feature>
<proteinExistence type="predicted"/>
<feature type="compositionally biased region" description="Basic and acidic residues" evidence="1">
    <location>
        <begin position="999"/>
        <end position="1021"/>
    </location>
</feature>
<feature type="region of interest" description="Disordered" evidence="1">
    <location>
        <begin position="1947"/>
        <end position="2250"/>
    </location>
</feature>
<feature type="compositionally biased region" description="Acidic residues" evidence="1">
    <location>
        <begin position="257"/>
        <end position="278"/>
    </location>
</feature>
<feature type="compositionally biased region" description="Basic and acidic residues" evidence="1">
    <location>
        <begin position="1668"/>
        <end position="1677"/>
    </location>
</feature>
<feature type="compositionally biased region" description="Basic and acidic residues" evidence="1">
    <location>
        <begin position="1789"/>
        <end position="1804"/>
    </location>
</feature>
<feature type="compositionally biased region" description="Basic and acidic residues" evidence="1">
    <location>
        <begin position="152"/>
        <end position="170"/>
    </location>
</feature>
<feature type="compositionally biased region" description="Basic and acidic residues" evidence="1">
    <location>
        <begin position="1213"/>
        <end position="1227"/>
    </location>
</feature>
<organism evidence="2">
    <name type="scientific">Chromera velia CCMP2878</name>
    <dbReference type="NCBI Taxonomy" id="1169474"/>
    <lineage>
        <taxon>Eukaryota</taxon>
        <taxon>Sar</taxon>
        <taxon>Alveolata</taxon>
        <taxon>Colpodellida</taxon>
        <taxon>Chromeraceae</taxon>
        <taxon>Chromera</taxon>
    </lineage>
</organism>
<feature type="compositionally biased region" description="Basic and acidic residues" evidence="1">
    <location>
        <begin position="388"/>
        <end position="407"/>
    </location>
</feature>
<feature type="region of interest" description="Disordered" evidence="1">
    <location>
        <begin position="1663"/>
        <end position="1729"/>
    </location>
</feature>
<feature type="compositionally biased region" description="Low complexity" evidence="1">
    <location>
        <begin position="1096"/>
        <end position="1107"/>
    </location>
</feature>
<feature type="compositionally biased region" description="Low complexity" evidence="1">
    <location>
        <begin position="1337"/>
        <end position="1351"/>
    </location>
</feature>
<feature type="compositionally biased region" description="Pro residues" evidence="1">
    <location>
        <begin position="333"/>
        <end position="348"/>
    </location>
</feature>
<feature type="compositionally biased region" description="Basic and acidic residues" evidence="1">
    <location>
        <begin position="668"/>
        <end position="686"/>
    </location>
</feature>
<protein>
    <submittedName>
        <fullName evidence="2">Uncharacterized protein</fullName>
    </submittedName>
</protein>
<feature type="compositionally biased region" description="Polar residues" evidence="1">
    <location>
        <begin position="971"/>
        <end position="980"/>
    </location>
</feature>
<dbReference type="EMBL" id="CDMZ01005226">
    <property type="protein sequence ID" value="CEM52325.1"/>
    <property type="molecule type" value="Genomic_DNA"/>
</dbReference>
<evidence type="ECO:0000313" key="2">
    <source>
        <dbReference type="EMBL" id="CEM52325.1"/>
    </source>
</evidence>
<feature type="compositionally biased region" description="Polar residues" evidence="1">
    <location>
        <begin position="1465"/>
        <end position="1475"/>
    </location>
</feature>
<feature type="compositionally biased region" description="Basic and acidic residues" evidence="1">
    <location>
        <begin position="1717"/>
        <end position="1726"/>
    </location>
</feature>
<feature type="compositionally biased region" description="Basic and acidic residues" evidence="1">
    <location>
        <begin position="132"/>
        <end position="142"/>
    </location>
</feature>
<feature type="compositionally biased region" description="Low complexity" evidence="1">
    <location>
        <begin position="1045"/>
        <end position="1058"/>
    </location>
</feature>
<evidence type="ECO:0000256" key="1">
    <source>
        <dbReference type="SAM" id="MobiDB-lite"/>
    </source>
</evidence>
<reference evidence="2" key="1">
    <citation type="submission" date="2014-11" db="EMBL/GenBank/DDBJ databases">
        <authorList>
            <person name="Otto D Thomas"/>
            <person name="Naeem Raeece"/>
        </authorList>
    </citation>
    <scope>NUCLEOTIDE SEQUENCE</scope>
</reference>
<feature type="region of interest" description="Disordered" evidence="1">
    <location>
        <begin position="1442"/>
        <end position="1479"/>
    </location>
</feature>
<feature type="region of interest" description="Disordered" evidence="1">
    <location>
        <begin position="1203"/>
        <end position="1352"/>
    </location>
</feature>
<feature type="compositionally biased region" description="Basic and acidic residues" evidence="1">
    <location>
        <begin position="1379"/>
        <end position="1393"/>
    </location>
</feature>
<accession>A0A0G4I5N9</accession>
<feature type="compositionally biased region" description="Basic and acidic residues" evidence="1">
    <location>
        <begin position="2203"/>
        <end position="2223"/>
    </location>
</feature>
<feature type="compositionally biased region" description="Basic and acidic residues" evidence="1">
    <location>
        <begin position="1953"/>
        <end position="1986"/>
    </location>
</feature>
<feature type="compositionally biased region" description="Low complexity" evidence="1">
    <location>
        <begin position="1264"/>
        <end position="1275"/>
    </location>
</feature>
<feature type="compositionally biased region" description="Basic and acidic residues" evidence="1">
    <location>
        <begin position="1111"/>
        <end position="1123"/>
    </location>
</feature>
<feature type="compositionally biased region" description="Basic and acidic residues" evidence="1">
    <location>
        <begin position="949"/>
        <end position="959"/>
    </location>
</feature>
<sequence>MPCSPERWRKGKAVGAPPFGQTVESLDLDGGRFPTQSNTLVEQQRKVPAGSCQREAKEDSDSLFCQARELPGSSSLLFGKKDDHCSSFVSVANRHTSLGSSSPNQKAKSLSVLQDDPWRREGMEENEEKEIVEERGETKEDNQSSSSPLLLHHAEGDGKETPDVLKRDFEEKEEEEEIESPKMRTDVREQKEGGIDWQVSQNADVDINTIDKDGLDAIGTERADSPIRERASTLPSPFSCKLEEKEEGTSGGSLVVGEEEEGEEGICSESESLEEEEGGGGGDQEVLTDEGHPTEEEWEDRRQKEERGEGKQGEKAPESSSLSQKVSRGVSPLFPPSLPDPTPTPPNAPSAASSGDKISGGGLSLSSSPSQAVSSQERSVVARLRQRLQAERRQSLRRERETATQMEELRQMLLTLEGEAKKAEEGRRRGESWRIEAERAQREMRRMQAECQKAASQAGEAASSVEVLKKESDGLAKSLSALRSKHLSASAELSSKRAALERTRIRLVEVEADRGEKDNTIEALEAEVCVFRQRSEALATRASQEEREKVSALVALERRGMCVGEVEGALQRSTSKCLRQQAALKALADQVSRAGILLERVEEREQKMRCEAETSAEALEAQLKRETALLAESERSVADLRVKLQEAEKERDESRRLVLMMEEEREENEIRDRKKQTEREAEWKEEREKVEQTSERFRRDHQILQQRYEGLQESFKCLTETLQNNQQTPQPVLTETSSQTTAEFVETGKPDKDSHVQKANFPPTSCPASEPFTQTPKVRLGLVIRPLSSKPKRPRLLLRAPSRSFKTTASHEEAHQPALSKMISSMTDTEESWAPMGDGGSWKIERHDGWNNRLQVKPEEEGKAGNQLPILTDTELSRNPENQFLALSNPNPADGVLISEVPSLNAHTPCNPLLPVPPSFISSHDPATTTSIGFPFPFPLSNRKAHSKRFVEEESDQQKGKTVCHGPPSPQRSLQKSEGSFSPIIPIPSFRSLNASARAETDREKSLASSTKVEREEREEGGTLSAGHRQPDSRPAALNRRDAMPLPSTSLPSHLSQLGCRKTTQQQAGPSLEMPSHPQAQARPSLFVEAEGRNESPPLRSKSLLLPPRDPSPHAHFQEKPKAETTNWQGPPLNVRGDGGGEKDQMSCPSHLPEPHKLPFPFLPTQAYDSPTFRQLEIPFCHQTDLRHSSELERLVSSHCHALPPPLLGNNPTDHHLTRETHTESKSKSLPPPCNSKHGGPIIPLPELTPDIRPPRSPLPPSPSLDLGGKSRLSSLPPPRKSNPNVPSPLNTPSNHPPPASAVNLPESTLKVEEANEKRTERDPAPDLQSGRDHHFSSPSSPVSSVLIPPSTAGAPRERAAFIVLQHLEMVKKEIRSSFRARDREREEKDKAGKSPSPTKTRGPPTGYPPDSCSHVCETVLEALQEQLCEALSLSVPCPQNENEEADALNDEVNKETHKAKTRGSTKPGQESPSSPVCEVIDEFMRSRRERDRETQKSTPSLLQSLVPSAGRLVACQNNHLPLLGRLESGDADQLGQISESITANLFSFNYPNDLKKVEPAEDIVGGERKKGKEREDGEGISKESCAVGRVVGGKDQKAEGESYGSLSCFHLACTDSFPDYTAGSEADMMDESLLSPPRFDEQTKKVLSGLLSCLSPSRLLISSTSQKQKEKEGSLEDEKEVEGQLQGESADSEEAVVGTLSLPFQEKEEEEELRQEEERDAKLSEASEPFNHVAIRETARICLEVLQGRRREGDQSNVLGEPSETARKAEEGGSPSDRQASSFLSGACEKDTVPTLPENEHLKSAMVGQGKEKARKSTQADFVSNTTGGNDTRKETKCVVRVGKKEEEQRANEKLEEEQLDTVCIRELNERLHSLLRNVRRAPERLQRSMQMQAETLVKHRTFSPPVFFPPERDVSKERDNQSHLVVSDSLPISFPLSRTDTAAPLRPLSAFEKKTAKEREGMDENGDSHWGKDFEMTQQEDHRTLAHRRSFSAPLRPHASSRRGDPPEGGGSDTHPGLCTQWTEEEEEEQTPTSSDQSRSEIEIPPFSSSRSRRKPCQGKGQDHFSHLPALPPPLYSQGASQHRNLIPRDPIPIPIPPPSSSSAEKSQAHAAQAVQLFQEAHPTRTRPHSQPPEVPRGSAGPSVPSCGGGQIPSPPPAAAAGGETLPLPCPADEEAAPQAGTRKPPQWTSPPLAGCLPLPAEKEPKAPSRSKRERDRERGLSIRCQRSVRPSRSHRTTAIQILRSSRI</sequence>
<feature type="compositionally biased region" description="Basic and acidic residues" evidence="1">
    <location>
        <begin position="217"/>
        <end position="231"/>
    </location>
</feature>
<feature type="region of interest" description="Disordered" evidence="1">
    <location>
        <begin position="95"/>
        <end position="200"/>
    </location>
</feature>
<feature type="compositionally biased region" description="Basic and acidic residues" evidence="1">
    <location>
        <begin position="289"/>
        <end position="317"/>
    </location>
</feature>
<feature type="compositionally biased region" description="Polar residues" evidence="1">
    <location>
        <begin position="95"/>
        <end position="112"/>
    </location>
</feature>
<feature type="region of interest" description="Disordered" evidence="1">
    <location>
        <begin position="947"/>
        <end position="1149"/>
    </location>
</feature>
<feature type="compositionally biased region" description="Basic and acidic residues" evidence="1">
    <location>
        <begin position="1310"/>
        <end position="1336"/>
    </location>
</feature>
<feature type="region of interest" description="Disordered" evidence="1">
    <location>
        <begin position="217"/>
        <end position="407"/>
    </location>
</feature>
<feature type="region of interest" description="Disordered" evidence="1">
    <location>
        <begin position="1379"/>
        <end position="1410"/>
    </location>
</feature>
<gene>
    <name evidence="2" type="ORF">Cvel_11228</name>
</gene>
<feature type="compositionally biased region" description="Polar residues" evidence="1">
    <location>
        <begin position="1818"/>
        <end position="1831"/>
    </location>
</feature>
<feature type="region of interest" description="Disordered" evidence="1">
    <location>
        <begin position="1"/>
        <end position="61"/>
    </location>
</feature>
<feature type="region of interest" description="Disordered" evidence="1">
    <location>
        <begin position="444"/>
        <end position="467"/>
    </location>
</feature>
<dbReference type="VEuPathDB" id="CryptoDB:Cvel_11228"/>
<feature type="compositionally biased region" description="Basic and acidic residues" evidence="1">
    <location>
        <begin position="179"/>
        <end position="194"/>
    </location>
</feature>
<feature type="compositionally biased region" description="Pro residues" evidence="1">
    <location>
        <begin position="2092"/>
        <end position="2102"/>
    </location>
</feature>
<feature type="non-terminal residue" evidence="2">
    <location>
        <position position="2250"/>
    </location>
</feature>
<name>A0A0G4I5N9_9ALVE</name>